<dbReference type="Gene3D" id="3.80.10.10">
    <property type="entry name" value="Ribonuclease Inhibitor"/>
    <property type="match status" value="2"/>
</dbReference>
<evidence type="ECO:0000256" key="2">
    <source>
        <dbReference type="ARBA" id="ARBA00022614"/>
    </source>
</evidence>
<evidence type="ECO:0000259" key="13">
    <source>
        <dbReference type="PROSITE" id="PS50011"/>
    </source>
</evidence>
<evidence type="ECO:0000256" key="8">
    <source>
        <dbReference type="ARBA" id="ARBA00023170"/>
    </source>
</evidence>
<keyword evidence="15" id="KW-1185">Reference proteome</keyword>
<evidence type="ECO:0000313" key="14">
    <source>
        <dbReference type="EMBL" id="KAK1352749.1"/>
    </source>
</evidence>
<dbReference type="EMBL" id="JAUIZM010000015">
    <property type="protein sequence ID" value="KAK1352749.1"/>
    <property type="molecule type" value="Genomic_DNA"/>
</dbReference>
<feature type="region of interest" description="Disordered" evidence="10">
    <location>
        <begin position="444"/>
        <end position="483"/>
    </location>
</feature>
<dbReference type="GO" id="GO:0016020">
    <property type="term" value="C:membrane"/>
    <property type="evidence" value="ECO:0007669"/>
    <property type="project" value="UniProtKB-SubCell"/>
</dbReference>
<dbReference type="Pfam" id="PF12799">
    <property type="entry name" value="LRR_4"/>
    <property type="match status" value="1"/>
</dbReference>
<comment type="caution">
    <text evidence="14">The sequence shown here is derived from an EMBL/GenBank/DDBJ whole genome shotgun (WGS) entry which is preliminary data.</text>
</comment>
<dbReference type="InterPro" id="IPR025875">
    <property type="entry name" value="Leu-rich_rpt_4"/>
</dbReference>
<comment type="subcellular location">
    <subcellularLocation>
        <location evidence="1">Membrane</location>
        <topology evidence="1">Single-pass membrane protein</topology>
    </subcellularLocation>
</comment>
<dbReference type="PROSITE" id="PS50011">
    <property type="entry name" value="PROTEIN_KINASE_DOM"/>
    <property type="match status" value="1"/>
</dbReference>
<keyword evidence="4 12" id="KW-0732">Signal</keyword>
<dbReference type="GO" id="GO:0004672">
    <property type="term" value="F:protein kinase activity"/>
    <property type="evidence" value="ECO:0007669"/>
    <property type="project" value="InterPro"/>
</dbReference>
<keyword evidence="7 11" id="KW-0472">Membrane</keyword>
<dbReference type="Gene3D" id="1.10.510.10">
    <property type="entry name" value="Transferase(Phosphotransferase) domain 1"/>
    <property type="match status" value="1"/>
</dbReference>
<evidence type="ECO:0000256" key="7">
    <source>
        <dbReference type="ARBA" id="ARBA00023136"/>
    </source>
</evidence>
<keyword evidence="8 14" id="KW-0675">Receptor</keyword>
<evidence type="ECO:0000256" key="10">
    <source>
        <dbReference type="SAM" id="MobiDB-lite"/>
    </source>
</evidence>
<feature type="chain" id="PRO_5042169516" evidence="12">
    <location>
        <begin position="24"/>
        <end position="802"/>
    </location>
</feature>
<dbReference type="FunFam" id="3.80.10.10:FF:000129">
    <property type="entry name" value="Leucine-rich repeat receptor-like kinase"/>
    <property type="match status" value="1"/>
</dbReference>
<dbReference type="GO" id="GO:0051707">
    <property type="term" value="P:response to other organism"/>
    <property type="evidence" value="ECO:0007669"/>
    <property type="project" value="UniProtKB-ARBA"/>
</dbReference>
<dbReference type="InterPro" id="IPR003591">
    <property type="entry name" value="Leu-rich_rpt_typical-subtyp"/>
</dbReference>
<feature type="region of interest" description="Disordered" evidence="10">
    <location>
        <begin position="770"/>
        <end position="802"/>
    </location>
</feature>
<accession>A0AAD8GQQ8</accession>
<dbReference type="InterPro" id="IPR032675">
    <property type="entry name" value="LRR_dom_sf"/>
</dbReference>
<keyword evidence="14" id="KW-0418">Kinase</keyword>
<dbReference type="SMART" id="SM00369">
    <property type="entry name" value="LRR_TYP"/>
    <property type="match status" value="6"/>
</dbReference>
<dbReference type="GO" id="GO:0005524">
    <property type="term" value="F:ATP binding"/>
    <property type="evidence" value="ECO:0007669"/>
    <property type="project" value="InterPro"/>
</dbReference>
<organism evidence="14 15">
    <name type="scientific">Heracleum sosnowskyi</name>
    <dbReference type="NCBI Taxonomy" id="360622"/>
    <lineage>
        <taxon>Eukaryota</taxon>
        <taxon>Viridiplantae</taxon>
        <taxon>Streptophyta</taxon>
        <taxon>Embryophyta</taxon>
        <taxon>Tracheophyta</taxon>
        <taxon>Spermatophyta</taxon>
        <taxon>Magnoliopsida</taxon>
        <taxon>eudicotyledons</taxon>
        <taxon>Gunneridae</taxon>
        <taxon>Pentapetalae</taxon>
        <taxon>asterids</taxon>
        <taxon>campanulids</taxon>
        <taxon>Apiales</taxon>
        <taxon>Apiaceae</taxon>
        <taxon>Apioideae</taxon>
        <taxon>apioid superclade</taxon>
        <taxon>Tordylieae</taxon>
        <taxon>Tordyliinae</taxon>
        <taxon>Heracleum</taxon>
    </lineage>
</organism>
<sequence>MKPPGAYLLPLIFLTTLFITAHSDNDALVMQDLKKSLNSPYSLGWTNSDPCQWPHIQCNKDNRVTRIQIGNQNLSGYLPETLKNLSFLQVFEVQKNQLTGSVPSLSGLSSLQTLLLHDNKFVSIPFDFFDGMTSLQDFYIGYNSFNAWQLPDSIKSVSTLQKFSATKCNITGKIPDFFGGDTFAGLTFLDLAFNYLEGELPGSFSGSMIQTLWLNGQQSLSKLNGSIEVIGNMSQLTEVWLHSNSFTGPIPDLSGLGQLQNLSLRDNELTGRVPASVSGMSSLVVVNLTHNMLQGSPPKFQDSVKLDMAENTNSFCVDDVGVPCDSRVDMMLAVAESVGYPSKFAENWKGNDPCVPWLGLTCVSGNITVINFQKMGLTGSISPNFSSITSLQRLILANNNLSGVIPEELTSLDNLKELDISNNQLHGKIPSFRSNVMVKTEGNVNIGKDHVPSSTPTTPSGKTPGSSPGSTAESPQSKGKKSSTGVIVGSVFGGVCAFFFAGFLVVCLYRAKHKRTDIEQNPSTTVIHPRHSNSDQNAVKITVTGSSVNGGATSENFSLGSSGPRDLHIVEAGNLVISIQVLRDVTNNFSQDNILGKGGFGTVYSDGKASLVTRLAGTFGYLAPEYAVTGRVTTKIDVFSFGVILMELITGRRALDETQEEDSMHLVPWFRRMHLNKETFRKAIDPIIDLDEEVLVSVSTISELAGHCCAREPHQRPDMSHAVNVLSSLAELWKPSDPDPDDIYGFDLDMTLPQAVKKWQALEGLSGMDYSSSGIGSSDNTQTSIPTRPSGFADSFTSSDGR</sequence>
<dbReference type="InterPro" id="IPR001611">
    <property type="entry name" value="Leu-rich_rpt"/>
</dbReference>
<dbReference type="Proteomes" id="UP001237642">
    <property type="component" value="Unassembled WGS sequence"/>
</dbReference>
<keyword evidence="9" id="KW-0325">Glycoprotein</keyword>
<dbReference type="InterPro" id="IPR052422">
    <property type="entry name" value="Auxin_Ser/Thr_Kinase"/>
</dbReference>
<evidence type="ECO:0000256" key="9">
    <source>
        <dbReference type="ARBA" id="ARBA00023180"/>
    </source>
</evidence>
<feature type="compositionally biased region" description="Polar residues" evidence="10">
    <location>
        <begin position="770"/>
        <end position="787"/>
    </location>
</feature>
<feature type="domain" description="Protein kinase" evidence="13">
    <location>
        <begin position="367"/>
        <end position="729"/>
    </location>
</feature>
<dbReference type="SUPFAM" id="SSF56112">
    <property type="entry name" value="Protein kinase-like (PK-like)"/>
    <property type="match status" value="1"/>
</dbReference>
<evidence type="ECO:0000256" key="12">
    <source>
        <dbReference type="SAM" id="SignalP"/>
    </source>
</evidence>
<keyword evidence="2" id="KW-0433">Leucine-rich repeat</keyword>
<proteinExistence type="predicted"/>
<dbReference type="GO" id="GO:0006952">
    <property type="term" value="P:defense response"/>
    <property type="evidence" value="ECO:0007669"/>
    <property type="project" value="UniProtKB-ARBA"/>
</dbReference>
<evidence type="ECO:0000256" key="1">
    <source>
        <dbReference type="ARBA" id="ARBA00004167"/>
    </source>
</evidence>
<keyword evidence="6 11" id="KW-1133">Transmembrane helix</keyword>
<feature type="compositionally biased region" description="Low complexity" evidence="10">
    <location>
        <begin position="452"/>
        <end position="471"/>
    </location>
</feature>
<protein>
    <submittedName>
        <fullName evidence="14">Receptor-like kinase TMK2</fullName>
    </submittedName>
</protein>
<feature type="compositionally biased region" description="Polar residues" evidence="10">
    <location>
        <begin position="472"/>
        <end position="483"/>
    </location>
</feature>
<evidence type="ECO:0000256" key="3">
    <source>
        <dbReference type="ARBA" id="ARBA00022692"/>
    </source>
</evidence>
<evidence type="ECO:0000256" key="11">
    <source>
        <dbReference type="SAM" id="Phobius"/>
    </source>
</evidence>
<dbReference type="SMART" id="SM00220">
    <property type="entry name" value="S_TKc"/>
    <property type="match status" value="1"/>
</dbReference>
<dbReference type="Pfam" id="PF00069">
    <property type="entry name" value="Pkinase"/>
    <property type="match status" value="1"/>
</dbReference>
<dbReference type="AlphaFoldDB" id="A0AAD8GQQ8"/>
<evidence type="ECO:0000256" key="4">
    <source>
        <dbReference type="ARBA" id="ARBA00022729"/>
    </source>
</evidence>
<dbReference type="PANTHER" id="PTHR47986">
    <property type="entry name" value="OSJNBA0070M12.3 PROTEIN"/>
    <property type="match status" value="1"/>
</dbReference>
<dbReference type="PANTHER" id="PTHR47986:SF34">
    <property type="entry name" value="RECEPTOR-LIKE KINASE TMK2"/>
    <property type="match status" value="1"/>
</dbReference>
<dbReference type="Pfam" id="PF00560">
    <property type="entry name" value="LRR_1"/>
    <property type="match status" value="1"/>
</dbReference>
<evidence type="ECO:0000256" key="5">
    <source>
        <dbReference type="ARBA" id="ARBA00022737"/>
    </source>
</evidence>
<gene>
    <name evidence="14" type="ORF">POM88_053180</name>
</gene>
<dbReference type="Pfam" id="PF08263">
    <property type="entry name" value="LRRNT_2"/>
    <property type="match status" value="2"/>
</dbReference>
<keyword evidence="5" id="KW-0677">Repeat</keyword>
<evidence type="ECO:0000256" key="6">
    <source>
        <dbReference type="ARBA" id="ARBA00022989"/>
    </source>
</evidence>
<reference evidence="14" key="2">
    <citation type="submission" date="2023-05" db="EMBL/GenBank/DDBJ databases">
        <authorList>
            <person name="Schelkunov M.I."/>
        </authorList>
    </citation>
    <scope>NUCLEOTIDE SEQUENCE</scope>
    <source>
        <strain evidence="14">Hsosn_3</strain>
        <tissue evidence="14">Leaf</tissue>
    </source>
</reference>
<keyword evidence="3 11" id="KW-0812">Transmembrane</keyword>
<dbReference type="InterPro" id="IPR000719">
    <property type="entry name" value="Prot_kinase_dom"/>
</dbReference>
<dbReference type="InterPro" id="IPR011009">
    <property type="entry name" value="Kinase-like_dom_sf"/>
</dbReference>
<evidence type="ECO:0000313" key="15">
    <source>
        <dbReference type="Proteomes" id="UP001237642"/>
    </source>
</evidence>
<dbReference type="InterPro" id="IPR013210">
    <property type="entry name" value="LRR_N_plant-typ"/>
</dbReference>
<dbReference type="PROSITE" id="PS51450">
    <property type="entry name" value="LRR"/>
    <property type="match status" value="1"/>
</dbReference>
<feature type="transmembrane region" description="Helical" evidence="11">
    <location>
        <begin position="486"/>
        <end position="509"/>
    </location>
</feature>
<keyword evidence="14" id="KW-0808">Transferase</keyword>
<dbReference type="FunFam" id="3.80.10.10:FF:000190">
    <property type="entry name" value="Receptor-like kinase TMK4"/>
    <property type="match status" value="1"/>
</dbReference>
<name>A0AAD8GQQ8_9APIA</name>
<dbReference type="SUPFAM" id="SSF52058">
    <property type="entry name" value="L domain-like"/>
    <property type="match status" value="1"/>
</dbReference>
<feature type="signal peptide" evidence="12">
    <location>
        <begin position="1"/>
        <end position="23"/>
    </location>
</feature>
<reference evidence="14" key="1">
    <citation type="submission" date="2023-02" db="EMBL/GenBank/DDBJ databases">
        <title>Genome of toxic invasive species Heracleum sosnowskyi carries increased number of genes despite the absence of recent whole-genome duplications.</title>
        <authorList>
            <person name="Schelkunov M."/>
            <person name="Shtratnikova V."/>
            <person name="Makarenko M."/>
            <person name="Klepikova A."/>
            <person name="Omelchenko D."/>
            <person name="Novikova G."/>
            <person name="Obukhova E."/>
            <person name="Bogdanov V."/>
            <person name="Penin A."/>
            <person name="Logacheva M."/>
        </authorList>
    </citation>
    <scope>NUCLEOTIDE SEQUENCE</scope>
    <source>
        <strain evidence="14">Hsosn_3</strain>
        <tissue evidence="14">Leaf</tissue>
    </source>
</reference>